<dbReference type="EMBL" id="JSVA01000018">
    <property type="protein sequence ID" value="KOF01774.1"/>
    <property type="molecule type" value="Genomic_DNA"/>
</dbReference>
<reference evidence="2" key="1">
    <citation type="submission" date="2014-11" db="EMBL/GenBank/DDBJ databases">
        <title>Genome sequencing of Roseivirga sp. D-25.</title>
        <authorList>
            <person name="Selvaratnam C."/>
            <person name="Thevarajoo S."/>
            <person name="Goh K.M."/>
            <person name="Eee R."/>
            <person name="Chan K.-G."/>
            <person name="Chong C.S."/>
        </authorList>
    </citation>
    <scope>NUCLEOTIDE SEQUENCE [LARGE SCALE GENOMIC DNA]</scope>
    <source>
        <strain evidence="2">D-25</strain>
    </source>
</reference>
<evidence type="ECO:0000313" key="1">
    <source>
        <dbReference type="EMBL" id="KOF01774.1"/>
    </source>
</evidence>
<dbReference type="PATRIC" id="fig|1566026.4.peg.1446"/>
<gene>
    <name evidence="1" type="ORF">OB69_15625</name>
</gene>
<proteinExistence type="predicted"/>
<accession>A0A0L8AH96</accession>
<sequence length="373" mass="42650">MTIIMGCQSPRSEGTPPSLAPLLVTDSLVLHLDAKTAYKTEDNIDYFTEGGKEYLAKFNRPDQSIKIFSITLGKTIKTINMSNTGPNALVGMDGVPGNFKMISMDSIMIYSAMQAKVFLINSKAEILDKWNVITSRDEPKYPTFDGNTFSNMIINKSSILLIGSISMYNDGEPPILMLDKSHKEEGQKHIPKNLEIYDQFPDRIMVGSREFFESSNTMNDNGDIIVSFALDDRVMILNENLEPSYTILKNPKLGELKPYGKPLTMDEYYSDRYYDFLLTAGRYEAIIFDPYRKVYYRLASLPRTISEVKQGHKSPDYSIMVYNEGFKPKAEYTFSLADYNPRMIFVSRQGLNIMKQNDKEDYITFHTFITETR</sequence>
<name>A0A0L8AH96_9BACT</name>
<keyword evidence="2" id="KW-1185">Reference proteome</keyword>
<dbReference type="AlphaFoldDB" id="A0A0L8AH96"/>
<evidence type="ECO:0008006" key="3">
    <source>
        <dbReference type="Google" id="ProtNLM"/>
    </source>
</evidence>
<dbReference type="InterPro" id="IPR025316">
    <property type="entry name" value="DUF4221"/>
</dbReference>
<comment type="caution">
    <text evidence="1">The sequence shown here is derived from an EMBL/GenBank/DDBJ whole genome shotgun (WGS) entry which is preliminary data.</text>
</comment>
<dbReference type="Pfam" id="PF13970">
    <property type="entry name" value="DUF4221"/>
    <property type="match status" value="1"/>
</dbReference>
<protein>
    <recommendedName>
        <fullName evidence="3">DUF4221 domain-containing protein</fullName>
    </recommendedName>
</protein>
<evidence type="ECO:0000313" key="2">
    <source>
        <dbReference type="Proteomes" id="UP000036908"/>
    </source>
</evidence>
<organism evidence="1 2">
    <name type="scientific">Roseivirga seohaensis subsp. aquiponti</name>
    <dbReference type="NCBI Taxonomy" id="1566026"/>
    <lineage>
        <taxon>Bacteria</taxon>
        <taxon>Pseudomonadati</taxon>
        <taxon>Bacteroidota</taxon>
        <taxon>Cytophagia</taxon>
        <taxon>Cytophagales</taxon>
        <taxon>Roseivirgaceae</taxon>
        <taxon>Roseivirga</taxon>
    </lineage>
</organism>
<dbReference type="Proteomes" id="UP000036908">
    <property type="component" value="Unassembled WGS sequence"/>
</dbReference>